<sequence length="141" mass="15481">METLVDSNVILDVFTDDRVWGDWSATALAQAADRGPLIINPIIYGEVSTRFVRVEDLDDALPAEGFRRDALPWDAAFLAAKAFADDRRRGGIRTSTLPDFLIGAHAAVRGFTLLTRDVARYRTSYPTVALIAPRAEGRSSS</sequence>
<comment type="similarity">
    <text evidence="7">Belongs to the PINc/VapC protein family.</text>
</comment>
<dbReference type="InterPro" id="IPR029060">
    <property type="entry name" value="PIN-like_dom_sf"/>
</dbReference>
<gene>
    <name evidence="9" type="ORF">FB458_1578</name>
</gene>
<evidence type="ECO:0000256" key="3">
    <source>
        <dbReference type="ARBA" id="ARBA00022722"/>
    </source>
</evidence>
<keyword evidence="10" id="KW-1185">Reference proteome</keyword>
<dbReference type="GO" id="GO:0046872">
    <property type="term" value="F:metal ion binding"/>
    <property type="evidence" value="ECO:0007669"/>
    <property type="project" value="UniProtKB-KW"/>
</dbReference>
<dbReference type="EMBL" id="VFMN01000001">
    <property type="protein sequence ID" value="TQJ08488.1"/>
    <property type="molecule type" value="Genomic_DNA"/>
</dbReference>
<evidence type="ECO:0000259" key="8">
    <source>
        <dbReference type="Pfam" id="PF01850"/>
    </source>
</evidence>
<dbReference type="AlphaFoldDB" id="A0A542DZH7"/>
<dbReference type="Proteomes" id="UP000317893">
    <property type="component" value="Unassembled WGS sequence"/>
</dbReference>
<evidence type="ECO:0000256" key="5">
    <source>
        <dbReference type="ARBA" id="ARBA00022801"/>
    </source>
</evidence>
<feature type="domain" description="PIN" evidence="8">
    <location>
        <begin position="4"/>
        <end position="118"/>
    </location>
</feature>
<comment type="caution">
    <text evidence="9">The sequence shown here is derived from an EMBL/GenBank/DDBJ whole genome shotgun (WGS) entry which is preliminary data.</text>
</comment>
<evidence type="ECO:0000256" key="6">
    <source>
        <dbReference type="ARBA" id="ARBA00022842"/>
    </source>
</evidence>
<keyword evidence="4" id="KW-0479">Metal-binding</keyword>
<evidence type="ECO:0000256" key="2">
    <source>
        <dbReference type="ARBA" id="ARBA00022649"/>
    </source>
</evidence>
<dbReference type="OrthoDB" id="9800524at2"/>
<comment type="cofactor">
    <cofactor evidence="1">
        <name>Mg(2+)</name>
        <dbReference type="ChEBI" id="CHEBI:18420"/>
    </cofactor>
</comment>
<dbReference type="Pfam" id="PF01850">
    <property type="entry name" value="PIN"/>
    <property type="match status" value="1"/>
</dbReference>
<evidence type="ECO:0000313" key="10">
    <source>
        <dbReference type="Proteomes" id="UP000317893"/>
    </source>
</evidence>
<dbReference type="SUPFAM" id="SSF88723">
    <property type="entry name" value="PIN domain-like"/>
    <property type="match status" value="1"/>
</dbReference>
<dbReference type="GO" id="GO:0016787">
    <property type="term" value="F:hydrolase activity"/>
    <property type="evidence" value="ECO:0007669"/>
    <property type="project" value="UniProtKB-KW"/>
</dbReference>
<dbReference type="PANTHER" id="PTHR33653">
    <property type="entry name" value="RIBONUCLEASE VAPC2"/>
    <property type="match status" value="1"/>
</dbReference>
<keyword evidence="5" id="KW-0378">Hydrolase</keyword>
<accession>A0A542DZH7</accession>
<evidence type="ECO:0000256" key="7">
    <source>
        <dbReference type="ARBA" id="ARBA00038093"/>
    </source>
</evidence>
<dbReference type="GO" id="GO:0004518">
    <property type="term" value="F:nuclease activity"/>
    <property type="evidence" value="ECO:0007669"/>
    <property type="project" value="UniProtKB-KW"/>
</dbReference>
<dbReference type="PANTHER" id="PTHR33653:SF1">
    <property type="entry name" value="RIBONUCLEASE VAPC2"/>
    <property type="match status" value="1"/>
</dbReference>
<keyword evidence="3" id="KW-0540">Nuclease</keyword>
<organism evidence="9 10">
    <name type="scientific">Lapillicoccus jejuensis</name>
    <dbReference type="NCBI Taxonomy" id="402171"/>
    <lineage>
        <taxon>Bacteria</taxon>
        <taxon>Bacillati</taxon>
        <taxon>Actinomycetota</taxon>
        <taxon>Actinomycetes</taxon>
        <taxon>Micrococcales</taxon>
        <taxon>Intrasporangiaceae</taxon>
        <taxon>Lapillicoccus</taxon>
    </lineage>
</organism>
<protein>
    <recommendedName>
        <fullName evidence="8">PIN domain-containing protein</fullName>
    </recommendedName>
</protein>
<evidence type="ECO:0000313" key="9">
    <source>
        <dbReference type="EMBL" id="TQJ08488.1"/>
    </source>
</evidence>
<keyword evidence="2" id="KW-1277">Toxin-antitoxin system</keyword>
<dbReference type="Gene3D" id="3.40.50.1010">
    <property type="entry name" value="5'-nuclease"/>
    <property type="match status" value="1"/>
</dbReference>
<dbReference type="InterPro" id="IPR002716">
    <property type="entry name" value="PIN_dom"/>
</dbReference>
<name>A0A542DZH7_9MICO</name>
<dbReference type="RefSeq" id="WP_141848003.1">
    <property type="nucleotide sequence ID" value="NZ_BAAAPR010000004.1"/>
</dbReference>
<proteinExistence type="inferred from homology"/>
<evidence type="ECO:0000256" key="4">
    <source>
        <dbReference type="ARBA" id="ARBA00022723"/>
    </source>
</evidence>
<keyword evidence="6" id="KW-0460">Magnesium</keyword>
<evidence type="ECO:0000256" key="1">
    <source>
        <dbReference type="ARBA" id="ARBA00001946"/>
    </source>
</evidence>
<dbReference type="InterPro" id="IPR050556">
    <property type="entry name" value="Type_II_TA_system_RNase"/>
</dbReference>
<reference evidence="9 10" key="1">
    <citation type="submission" date="2019-06" db="EMBL/GenBank/DDBJ databases">
        <title>Sequencing the genomes of 1000 actinobacteria strains.</title>
        <authorList>
            <person name="Klenk H.-P."/>
        </authorList>
    </citation>
    <scope>NUCLEOTIDE SEQUENCE [LARGE SCALE GENOMIC DNA]</scope>
    <source>
        <strain evidence="9 10">DSM 18607</strain>
    </source>
</reference>